<name>A0A1Q8TH64_9GAMM</name>
<comment type="caution">
    <text evidence="4">The sequence shown here is derived from an EMBL/GenBank/DDBJ whole genome shotgun (WGS) entry which is preliminary data.</text>
</comment>
<dbReference type="PROSITE" id="PS51371">
    <property type="entry name" value="CBS"/>
    <property type="match status" value="2"/>
</dbReference>
<evidence type="ECO:0000256" key="2">
    <source>
        <dbReference type="PROSITE-ProRule" id="PRU00703"/>
    </source>
</evidence>
<organism evidence="4 5">
    <name type="scientific">Chromohalobacter japonicus</name>
    <dbReference type="NCBI Taxonomy" id="223900"/>
    <lineage>
        <taxon>Bacteria</taxon>
        <taxon>Pseudomonadati</taxon>
        <taxon>Pseudomonadota</taxon>
        <taxon>Gammaproteobacteria</taxon>
        <taxon>Oceanospirillales</taxon>
        <taxon>Halomonadaceae</taxon>
        <taxon>Chromohalobacter</taxon>
    </lineage>
</organism>
<feature type="domain" description="CBS" evidence="3">
    <location>
        <begin position="80"/>
        <end position="136"/>
    </location>
</feature>
<feature type="domain" description="CBS" evidence="3">
    <location>
        <begin position="13"/>
        <end position="74"/>
    </location>
</feature>
<dbReference type="STRING" id="223900.GCA_000821045_02668"/>
<keyword evidence="1 2" id="KW-0129">CBS domain</keyword>
<keyword evidence="4" id="KW-0418">Kinase</keyword>
<dbReference type="InterPro" id="IPR044729">
    <property type="entry name" value="CBS_bac"/>
</dbReference>
<evidence type="ECO:0000259" key="3">
    <source>
        <dbReference type="PROSITE" id="PS51371"/>
    </source>
</evidence>
<evidence type="ECO:0000313" key="5">
    <source>
        <dbReference type="Proteomes" id="UP000186806"/>
    </source>
</evidence>
<dbReference type="CDD" id="cd04629">
    <property type="entry name" value="CBS_pair_bac"/>
    <property type="match status" value="1"/>
</dbReference>
<keyword evidence="4" id="KW-0808">Transferase</keyword>
<proteinExistence type="predicted"/>
<accession>A0A1Q8TH64</accession>
<dbReference type="InterPro" id="IPR000644">
    <property type="entry name" value="CBS_dom"/>
</dbReference>
<sequence>MSRSSPAVVGDIMIGDCYRVTADTSISALADGLARHRLPGAPVVDAQDRLIGFISEQDVLGQLLDSAYHCGQPSLVGELMRDVVLTVTPDKSIVDLAESMRGERPKVYPVVDDGHVIGLVTRREVLAALLVMRNRC</sequence>
<keyword evidence="5" id="KW-1185">Reference proteome</keyword>
<dbReference type="InterPro" id="IPR046342">
    <property type="entry name" value="CBS_dom_sf"/>
</dbReference>
<dbReference type="Proteomes" id="UP000186806">
    <property type="component" value="Unassembled WGS sequence"/>
</dbReference>
<dbReference type="RefSeq" id="WP_075367795.1">
    <property type="nucleotide sequence ID" value="NZ_MSDQ01000003.1"/>
</dbReference>
<reference evidence="4 5" key="1">
    <citation type="submission" date="2016-12" db="EMBL/GenBank/DDBJ databases">
        <title>Draft genome sequences of strains Salinicola socius SMB35, Salinicola sp. MH3R3-1 and Chromohalobacter sp. SMB17 from the Verkhnekamsk potash mining region of Russia.</title>
        <authorList>
            <person name="Mavrodi D.V."/>
            <person name="Olsson B.E."/>
            <person name="Korsakova E.S."/>
            <person name="Pyankova A."/>
            <person name="Mavrodi O.V."/>
            <person name="Plotnikova E.G."/>
        </authorList>
    </citation>
    <scope>NUCLEOTIDE SEQUENCE [LARGE SCALE GENOMIC DNA]</scope>
    <source>
        <strain evidence="4 5">SMB17</strain>
    </source>
</reference>
<dbReference type="PANTHER" id="PTHR43080">
    <property type="entry name" value="CBS DOMAIN-CONTAINING PROTEIN CBSX3, MITOCHONDRIAL"/>
    <property type="match status" value="1"/>
</dbReference>
<dbReference type="InterPro" id="IPR051257">
    <property type="entry name" value="Diverse_CBS-Domain"/>
</dbReference>
<dbReference type="EMBL" id="MSDQ01000003">
    <property type="protein sequence ID" value="OLO12995.1"/>
    <property type="molecule type" value="Genomic_DNA"/>
</dbReference>
<dbReference type="SUPFAM" id="SSF54631">
    <property type="entry name" value="CBS-domain pair"/>
    <property type="match status" value="1"/>
</dbReference>
<protein>
    <submittedName>
        <fullName evidence="4">Histidine kinase</fullName>
    </submittedName>
</protein>
<dbReference type="Pfam" id="PF00571">
    <property type="entry name" value="CBS"/>
    <property type="match status" value="2"/>
</dbReference>
<evidence type="ECO:0000256" key="1">
    <source>
        <dbReference type="ARBA" id="ARBA00023122"/>
    </source>
</evidence>
<dbReference type="GO" id="GO:0016301">
    <property type="term" value="F:kinase activity"/>
    <property type="evidence" value="ECO:0007669"/>
    <property type="project" value="UniProtKB-KW"/>
</dbReference>
<dbReference type="AlphaFoldDB" id="A0A1Q8TH64"/>
<dbReference type="Gene3D" id="3.10.580.10">
    <property type="entry name" value="CBS-domain"/>
    <property type="match status" value="1"/>
</dbReference>
<evidence type="ECO:0000313" key="4">
    <source>
        <dbReference type="EMBL" id="OLO12995.1"/>
    </source>
</evidence>
<dbReference type="SMART" id="SM00116">
    <property type="entry name" value="CBS"/>
    <property type="match status" value="2"/>
</dbReference>
<dbReference type="PANTHER" id="PTHR43080:SF26">
    <property type="entry name" value="REGULATORY PROTEIN"/>
    <property type="match status" value="1"/>
</dbReference>
<gene>
    <name evidence="4" type="ORF">BTW10_01070</name>
</gene>